<proteinExistence type="inferred from homology"/>
<reference evidence="7" key="1">
    <citation type="submission" date="2015-09" db="EMBL/GenBank/DDBJ databases">
        <title>Scylla olivacea transcriptome.</title>
        <authorList>
            <person name="Ikhwanuddin M."/>
        </authorList>
    </citation>
    <scope>NUCLEOTIDE SEQUENCE</scope>
</reference>
<dbReference type="GO" id="GO:0005737">
    <property type="term" value="C:cytoplasm"/>
    <property type="evidence" value="ECO:0007669"/>
    <property type="project" value="TreeGrafter"/>
</dbReference>
<accession>A0A0P4VXX3</accession>
<keyword evidence="3" id="KW-0456">Lyase</keyword>
<dbReference type="EMBL" id="GDRN01088708">
    <property type="protein sequence ID" value="JAI60798.1"/>
    <property type="molecule type" value="Transcribed_RNA"/>
</dbReference>
<dbReference type="SUPFAM" id="SSF110857">
    <property type="entry name" value="Gamma-glutamyl cyclotransferase-like"/>
    <property type="match status" value="1"/>
</dbReference>
<evidence type="ECO:0000313" key="7">
    <source>
        <dbReference type="EMBL" id="JAI60798.1"/>
    </source>
</evidence>
<evidence type="ECO:0000256" key="3">
    <source>
        <dbReference type="ARBA" id="ARBA00023239"/>
    </source>
</evidence>
<evidence type="ECO:0000256" key="4">
    <source>
        <dbReference type="ARBA" id="ARBA00043195"/>
    </source>
</evidence>
<dbReference type="EMBL" id="GDRN01088706">
    <property type="protein sequence ID" value="JAI60799.1"/>
    <property type="molecule type" value="Transcribed_RNA"/>
</dbReference>
<dbReference type="Pfam" id="PF04752">
    <property type="entry name" value="ChaC"/>
    <property type="match status" value="1"/>
</dbReference>
<comment type="similarity">
    <text evidence="1">Belongs to the gamma-glutamylcyclotransferase family. ChaC subfamily.</text>
</comment>
<dbReference type="Gene3D" id="3.10.490.10">
    <property type="entry name" value="Gamma-glutamyl cyclotransferase-like"/>
    <property type="match status" value="1"/>
</dbReference>
<dbReference type="GO" id="GO:0006751">
    <property type="term" value="P:glutathione catabolic process"/>
    <property type="evidence" value="ECO:0007669"/>
    <property type="project" value="InterPro"/>
</dbReference>
<dbReference type="InterPro" id="IPR013024">
    <property type="entry name" value="GGCT-like"/>
</dbReference>
<evidence type="ECO:0000256" key="1">
    <source>
        <dbReference type="ARBA" id="ARBA00009662"/>
    </source>
</evidence>
<sequence length="188" mass="21442">MWIFGYGSLTWKVDFPYKQRVVGYIKGYSRRFWQASVDHRGVPGKPGRVVTLVASENPEAQVWGAAYEIPPQHEAEVTKKLNIREQRFDTRREMAMYGAGGQKLPYPVMVFVGTSQEELFLGDAPLETMAKQISECQGPSGPNYEYLFHLAKFMRMEVPEAKDEHLFQLEEAVKNLLVNTNTNFVSSS</sequence>
<dbReference type="CDD" id="cd06661">
    <property type="entry name" value="GGCT_like"/>
    <property type="match status" value="1"/>
</dbReference>
<protein>
    <recommendedName>
        <fullName evidence="2">glutathione-specific gamma-glutamylcyclotransferase</fullName>
        <ecNumber evidence="2">4.3.2.7</ecNumber>
    </recommendedName>
    <alternativeName>
        <fullName evidence="4">Cation transport regulator-like protein 2</fullName>
    </alternativeName>
</protein>
<dbReference type="PANTHER" id="PTHR12192">
    <property type="entry name" value="CATION TRANSPORT PROTEIN CHAC-RELATED"/>
    <property type="match status" value="1"/>
</dbReference>
<evidence type="ECO:0000256" key="2">
    <source>
        <dbReference type="ARBA" id="ARBA00012344"/>
    </source>
</evidence>
<dbReference type="EC" id="4.3.2.7" evidence="2"/>
<dbReference type="AlphaFoldDB" id="A0A0P4VXX3"/>
<name>A0A0P4VXX3_SCYOL</name>
<evidence type="ECO:0000256" key="6">
    <source>
        <dbReference type="ARBA" id="ARBA00048073"/>
    </source>
</evidence>
<dbReference type="InterPro" id="IPR006840">
    <property type="entry name" value="ChaC"/>
</dbReference>
<comment type="function">
    <text evidence="5">Catalyzes the cleavage of glutathione into 5-oxo-L-proline and a Cys-Gly dipeptide. Acts specifically on glutathione, but not on other gamma-glutamyl peptides.</text>
</comment>
<evidence type="ECO:0000256" key="5">
    <source>
        <dbReference type="ARBA" id="ARBA00045227"/>
    </source>
</evidence>
<dbReference type="PANTHER" id="PTHR12192:SF2">
    <property type="entry name" value="GLUTATHIONE-SPECIFIC GAMMA-GLUTAMYLCYCLOTRANSFERASE 2"/>
    <property type="match status" value="1"/>
</dbReference>
<comment type="catalytic activity">
    <reaction evidence="6">
        <text>glutathione = L-cysteinylglycine + 5-oxo-L-proline</text>
        <dbReference type="Rhea" id="RHEA:47724"/>
        <dbReference type="ChEBI" id="CHEBI:57925"/>
        <dbReference type="ChEBI" id="CHEBI:58402"/>
        <dbReference type="ChEBI" id="CHEBI:61694"/>
        <dbReference type="EC" id="4.3.2.7"/>
    </reaction>
</comment>
<organism evidence="7">
    <name type="scientific">Scylla olivacea</name>
    <name type="common">Orange mud crab</name>
    <name type="synonym">Cancer olivacea</name>
    <dbReference type="NCBI Taxonomy" id="85551"/>
    <lineage>
        <taxon>Eukaryota</taxon>
        <taxon>Metazoa</taxon>
        <taxon>Ecdysozoa</taxon>
        <taxon>Arthropoda</taxon>
        <taxon>Crustacea</taxon>
        <taxon>Multicrustacea</taxon>
        <taxon>Malacostraca</taxon>
        <taxon>Eumalacostraca</taxon>
        <taxon>Eucarida</taxon>
        <taxon>Decapoda</taxon>
        <taxon>Pleocyemata</taxon>
        <taxon>Brachyura</taxon>
        <taxon>Eubrachyura</taxon>
        <taxon>Portunoidea</taxon>
        <taxon>Portunidae</taxon>
        <taxon>Portuninae</taxon>
        <taxon>Scylla</taxon>
    </lineage>
</organism>
<dbReference type="GO" id="GO:0061928">
    <property type="term" value="F:glutathione specific gamma-glutamylcyclotransferase activity"/>
    <property type="evidence" value="ECO:0007669"/>
    <property type="project" value="UniProtKB-EC"/>
</dbReference>
<dbReference type="InterPro" id="IPR036568">
    <property type="entry name" value="GGCT-like_sf"/>
</dbReference>